<dbReference type="InterPro" id="IPR005174">
    <property type="entry name" value="KIB1-4_b-propeller"/>
</dbReference>
<dbReference type="Gene3D" id="1.20.1280.50">
    <property type="match status" value="1"/>
</dbReference>
<dbReference type="ExpressionAtlas" id="M8CSM8">
    <property type="expression patterns" value="baseline"/>
</dbReference>
<evidence type="ECO:0000256" key="1">
    <source>
        <dbReference type="SAM" id="MobiDB-lite"/>
    </source>
</evidence>
<feature type="region of interest" description="Disordered" evidence="1">
    <location>
        <begin position="1"/>
        <end position="29"/>
    </location>
</feature>
<sequence length="407" mass="45009">MGCIPSRAASRSAAPTSTPAPASASKPSPWTALPPELLLEVSGRLQHATDFVRFHAVCRPWRDAAALLSRPTCLPWVLTSCDDQMLHSIVDFHHPLQTPHDHDPHDIVVVEPPGAPRTNNRNWVASADGTATWLFVASPRPRLVDILTGAVKPLPPLPDDERMFMGNLRGVVYGDGTVFLYNFSNSFPSDSFTAAMLCPGSATWTVMTKRLKLLAQPYAMYHDSKVLVLDGDSLWCFMMTTNYEGNISDVNGDDLDSRWGLDGDLSYLHECSYILESHGELLLASVMVKRSLSGYGCSNPAPMLRVTLRTMRKEPSSGKMQWVEIDGRNLGDHALFLGSPASLAVKLDEGGGCAYFVFWGGVFRYSFVDGEAKAMKWLRPDCRPHEACVWLRPSLSFTPIKEIKERL</sequence>
<protein>
    <recommendedName>
        <fullName evidence="5">DUF295 domain-containing protein</fullName>
    </recommendedName>
</protein>
<proteinExistence type="predicted"/>
<dbReference type="AlphaFoldDB" id="M8CSM8"/>
<feature type="domain" description="F-box" evidence="3">
    <location>
        <begin position="30"/>
        <end position="65"/>
    </location>
</feature>
<organism evidence="4">
    <name type="scientific">Aegilops tauschii</name>
    <name type="common">Tausch's goatgrass</name>
    <name type="synonym">Aegilops squarrosa</name>
    <dbReference type="NCBI Taxonomy" id="37682"/>
    <lineage>
        <taxon>Eukaryota</taxon>
        <taxon>Viridiplantae</taxon>
        <taxon>Streptophyta</taxon>
        <taxon>Embryophyta</taxon>
        <taxon>Tracheophyta</taxon>
        <taxon>Spermatophyta</taxon>
        <taxon>Magnoliopsida</taxon>
        <taxon>Liliopsida</taxon>
        <taxon>Poales</taxon>
        <taxon>Poaceae</taxon>
        <taxon>BOP clade</taxon>
        <taxon>Pooideae</taxon>
        <taxon>Triticodae</taxon>
        <taxon>Triticeae</taxon>
        <taxon>Triticinae</taxon>
        <taxon>Aegilops</taxon>
    </lineage>
</organism>
<evidence type="ECO:0000259" key="3">
    <source>
        <dbReference type="Pfam" id="PF12937"/>
    </source>
</evidence>
<dbReference type="CDD" id="cd09917">
    <property type="entry name" value="F-box_SF"/>
    <property type="match status" value="1"/>
</dbReference>
<accession>M8CSM8</accession>
<dbReference type="SUPFAM" id="SSF81383">
    <property type="entry name" value="F-box domain"/>
    <property type="match status" value="1"/>
</dbReference>
<feature type="domain" description="KIB1-4 beta-propeller" evidence="2">
    <location>
        <begin position="113"/>
        <end position="357"/>
    </location>
</feature>
<reference evidence="4" key="1">
    <citation type="submission" date="2015-06" db="UniProtKB">
        <authorList>
            <consortium name="EnsemblPlants"/>
        </authorList>
    </citation>
    <scope>IDENTIFICATION</scope>
</reference>
<dbReference type="Pfam" id="PF03478">
    <property type="entry name" value="Beta-prop_KIB1-4"/>
    <property type="match status" value="1"/>
</dbReference>
<dbReference type="InterPro" id="IPR036047">
    <property type="entry name" value="F-box-like_dom_sf"/>
</dbReference>
<dbReference type="EnsemblPlants" id="EMT30602">
    <property type="protein sequence ID" value="EMT30602"/>
    <property type="gene ID" value="F775_21415"/>
</dbReference>
<dbReference type="InterPro" id="IPR001810">
    <property type="entry name" value="F-box_dom"/>
</dbReference>
<evidence type="ECO:0000313" key="4">
    <source>
        <dbReference type="EnsemblPlants" id="EMT30602"/>
    </source>
</evidence>
<evidence type="ECO:0000259" key="2">
    <source>
        <dbReference type="Pfam" id="PF03478"/>
    </source>
</evidence>
<dbReference type="PANTHER" id="PTHR33110">
    <property type="entry name" value="F-BOX/KELCH-REPEAT PROTEIN-RELATED"/>
    <property type="match status" value="1"/>
</dbReference>
<dbReference type="PANTHER" id="PTHR33110:SF56">
    <property type="entry name" value="DUF295 DOMAIN-CONTAINING PROTEIN"/>
    <property type="match status" value="1"/>
</dbReference>
<name>M8CSM8_AEGTA</name>
<dbReference type="Pfam" id="PF12937">
    <property type="entry name" value="F-box-like"/>
    <property type="match status" value="1"/>
</dbReference>
<evidence type="ECO:0008006" key="5">
    <source>
        <dbReference type="Google" id="ProtNLM"/>
    </source>
</evidence>